<evidence type="ECO:0000256" key="1">
    <source>
        <dbReference type="ARBA" id="ARBA00004651"/>
    </source>
</evidence>
<evidence type="ECO:0000256" key="8">
    <source>
        <dbReference type="SAM" id="Phobius"/>
    </source>
</evidence>
<protein>
    <submittedName>
        <fullName evidence="10">Drug resistance MFS transporter, drug:H+ antiporter-2 family</fullName>
    </submittedName>
</protein>
<dbReference type="HOGENOM" id="CLU_000960_28_3_9"/>
<evidence type="ECO:0000256" key="6">
    <source>
        <dbReference type="ARBA" id="ARBA00022989"/>
    </source>
</evidence>
<feature type="transmembrane region" description="Helical" evidence="8">
    <location>
        <begin position="167"/>
        <end position="189"/>
    </location>
</feature>
<dbReference type="GO" id="GO:0005886">
    <property type="term" value="C:plasma membrane"/>
    <property type="evidence" value="ECO:0007669"/>
    <property type="project" value="UniProtKB-SubCell"/>
</dbReference>
<evidence type="ECO:0000313" key="11">
    <source>
        <dbReference type="Proteomes" id="UP000004525"/>
    </source>
</evidence>
<dbReference type="InterPro" id="IPR020846">
    <property type="entry name" value="MFS_dom"/>
</dbReference>
<proteinExistence type="inferred from homology"/>
<dbReference type="CDD" id="cd17321">
    <property type="entry name" value="MFS_MMR_MDR_like"/>
    <property type="match status" value="1"/>
</dbReference>
<comment type="subcellular location">
    <subcellularLocation>
        <location evidence="1">Cell membrane</location>
        <topology evidence="1">Multi-pass membrane protein</topology>
    </subcellularLocation>
</comment>
<dbReference type="EMBL" id="ACIZ01000016">
    <property type="protein sequence ID" value="EEN81575.1"/>
    <property type="molecule type" value="Genomic_DNA"/>
</dbReference>
<dbReference type="Gene3D" id="1.20.1250.20">
    <property type="entry name" value="MFS general substrate transporter like domains"/>
    <property type="match status" value="1"/>
</dbReference>
<organism evidence="10 11">
    <name type="scientific">Lacticaseibacillus rhamnosus (strain LMS2-1)</name>
    <dbReference type="NCBI Taxonomy" id="525361"/>
    <lineage>
        <taxon>Bacteria</taxon>
        <taxon>Bacillati</taxon>
        <taxon>Bacillota</taxon>
        <taxon>Bacilli</taxon>
        <taxon>Lactobacillales</taxon>
        <taxon>Lactobacillaceae</taxon>
        <taxon>Lacticaseibacillus</taxon>
    </lineage>
</organism>
<dbReference type="PRINTS" id="PR01036">
    <property type="entry name" value="TCRTETB"/>
</dbReference>
<evidence type="ECO:0000256" key="5">
    <source>
        <dbReference type="ARBA" id="ARBA00022692"/>
    </source>
</evidence>
<dbReference type="NCBIfam" id="TIGR00711">
    <property type="entry name" value="efflux_EmrB"/>
    <property type="match status" value="1"/>
</dbReference>
<dbReference type="AlphaFoldDB" id="C2JTM9"/>
<feature type="domain" description="Major facilitator superfamily (MFS) profile" evidence="9">
    <location>
        <begin position="15"/>
        <end position="467"/>
    </location>
</feature>
<evidence type="ECO:0000256" key="7">
    <source>
        <dbReference type="ARBA" id="ARBA00023136"/>
    </source>
</evidence>
<dbReference type="PROSITE" id="PS50850">
    <property type="entry name" value="MFS"/>
    <property type="match status" value="1"/>
</dbReference>
<reference evidence="10" key="1">
    <citation type="submission" date="2009-01" db="EMBL/GenBank/DDBJ databases">
        <authorList>
            <person name="Qin X."/>
            <person name="Bachman B."/>
            <person name="Battles P."/>
            <person name="Bell A."/>
            <person name="Bess C."/>
            <person name="Bickham C."/>
            <person name="Chaboub L."/>
            <person name="Chen D."/>
            <person name="Coyle M."/>
            <person name="Deiros D.R."/>
            <person name="Dinh H."/>
            <person name="Forbes L."/>
            <person name="Fowler G."/>
            <person name="Francisco L."/>
            <person name="Fu Q."/>
            <person name="Gubbala S."/>
            <person name="Hale W."/>
            <person name="Han Y."/>
            <person name="Hemphill L."/>
            <person name="Highlander S.K."/>
            <person name="Hirani K."/>
            <person name="Hogues M."/>
            <person name="Jackson L."/>
            <person name="Jakkamsetti A."/>
            <person name="Javaid M."/>
            <person name="Jiang H."/>
            <person name="Korchina V."/>
            <person name="Kovar C."/>
            <person name="Lara F."/>
            <person name="Lee S."/>
            <person name="Mata R."/>
            <person name="Mathew T."/>
            <person name="Moen C."/>
            <person name="Morales K."/>
            <person name="Munidasa M."/>
            <person name="Nazareth L."/>
            <person name="Ngo R."/>
            <person name="Nguyen L."/>
            <person name="Okwuonu G."/>
            <person name="Ongeri F."/>
            <person name="Patil S."/>
            <person name="Petrosino J."/>
            <person name="Pham C."/>
            <person name="Pham P."/>
            <person name="Pu L.-L."/>
            <person name="Puazo M."/>
            <person name="Raj R."/>
            <person name="Reid J."/>
            <person name="Rouhana J."/>
            <person name="Saada N."/>
            <person name="Shang Y."/>
            <person name="Simmons D."/>
            <person name="Thornton R."/>
            <person name="Warren J."/>
            <person name="Weissenberger G."/>
            <person name="Zhang J."/>
            <person name="Zhang L."/>
            <person name="Zhou C."/>
            <person name="Zhu D."/>
            <person name="Muzny D."/>
            <person name="Worley K."/>
            <person name="Gibbs R."/>
        </authorList>
    </citation>
    <scope>NUCLEOTIDE SEQUENCE [LARGE SCALE GENOMIC DNA]</scope>
    <source>
        <strain evidence="10">LMS2-1</strain>
    </source>
</reference>
<feature type="transmembrane region" description="Helical" evidence="8">
    <location>
        <begin position="106"/>
        <end position="127"/>
    </location>
</feature>
<dbReference type="Proteomes" id="UP000004525">
    <property type="component" value="Unassembled WGS sequence"/>
</dbReference>
<dbReference type="InterPro" id="IPR004638">
    <property type="entry name" value="EmrB-like"/>
</dbReference>
<dbReference type="GO" id="GO:0022857">
    <property type="term" value="F:transmembrane transporter activity"/>
    <property type="evidence" value="ECO:0007669"/>
    <property type="project" value="InterPro"/>
</dbReference>
<comment type="caution">
    <text evidence="10">The sequence shown here is derived from an EMBL/GenBank/DDBJ whole genome shotgun (WGS) entry which is preliminary data.</text>
</comment>
<dbReference type="PANTHER" id="PTHR42718">
    <property type="entry name" value="MAJOR FACILITATOR SUPERFAMILY MULTIDRUG TRANSPORTER MFSC"/>
    <property type="match status" value="1"/>
</dbReference>
<keyword evidence="11" id="KW-1185">Reference proteome</keyword>
<feature type="transmembrane region" description="Helical" evidence="8">
    <location>
        <begin position="81"/>
        <end position="100"/>
    </location>
</feature>
<feature type="transmembrane region" description="Helical" evidence="8">
    <location>
        <begin position="139"/>
        <end position="161"/>
    </location>
</feature>
<dbReference type="Gene3D" id="1.20.1720.10">
    <property type="entry name" value="Multidrug resistance protein D"/>
    <property type="match status" value="1"/>
</dbReference>
<keyword evidence="6 8" id="KW-1133">Transmembrane helix</keyword>
<feature type="transmembrane region" description="Helical" evidence="8">
    <location>
        <begin position="12"/>
        <end position="37"/>
    </location>
</feature>
<feature type="transmembrane region" description="Helical" evidence="8">
    <location>
        <begin position="201"/>
        <end position="221"/>
    </location>
</feature>
<dbReference type="InterPro" id="IPR036259">
    <property type="entry name" value="MFS_trans_sf"/>
</dbReference>
<keyword evidence="5 8" id="KW-0812">Transmembrane</keyword>
<feature type="transmembrane region" description="Helical" evidence="8">
    <location>
        <begin position="233"/>
        <end position="254"/>
    </location>
</feature>
<evidence type="ECO:0000256" key="3">
    <source>
        <dbReference type="ARBA" id="ARBA00022448"/>
    </source>
</evidence>
<dbReference type="PROSITE" id="PS00216">
    <property type="entry name" value="SUGAR_TRANSPORT_1"/>
    <property type="match status" value="1"/>
</dbReference>
<evidence type="ECO:0000256" key="4">
    <source>
        <dbReference type="ARBA" id="ARBA00022475"/>
    </source>
</evidence>
<dbReference type="InterPro" id="IPR005829">
    <property type="entry name" value="Sugar_transporter_CS"/>
</dbReference>
<dbReference type="Pfam" id="PF07690">
    <property type="entry name" value="MFS_1"/>
    <property type="match status" value="2"/>
</dbReference>
<evidence type="ECO:0000256" key="2">
    <source>
        <dbReference type="ARBA" id="ARBA00008537"/>
    </source>
</evidence>
<gene>
    <name evidence="10" type="ORF">HMPREF0539_0263</name>
</gene>
<keyword evidence="3" id="KW-0813">Transport</keyword>
<comment type="similarity">
    <text evidence="2">Belongs to the major facilitator superfamily. EmrB family.</text>
</comment>
<accession>C2JTM9</accession>
<feature type="transmembrane region" description="Helical" evidence="8">
    <location>
        <begin position="330"/>
        <end position="353"/>
    </location>
</feature>
<feature type="transmembrane region" description="Helical" evidence="8">
    <location>
        <begin position="274"/>
        <end position="293"/>
    </location>
</feature>
<keyword evidence="7 8" id="KW-0472">Membrane</keyword>
<feature type="transmembrane region" description="Helical" evidence="8">
    <location>
        <begin position="359"/>
        <end position="382"/>
    </location>
</feature>
<dbReference type="InterPro" id="IPR011701">
    <property type="entry name" value="MFS"/>
</dbReference>
<dbReference type="SUPFAM" id="SSF103473">
    <property type="entry name" value="MFS general substrate transporter"/>
    <property type="match status" value="1"/>
</dbReference>
<dbReference type="PANTHER" id="PTHR42718:SF9">
    <property type="entry name" value="MAJOR FACILITATOR SUPERFAMILY MULTIDRUG TRANSPORTER MFSC"/>
    <property type="match status" value="1"/>
</dbReference>
<feature type="transmembrane region" description="Helical" evidence="8">
    <location>
        <begin position="582"/>
        <end position="603"/>
    </location>
</feature>
<evidence type="ECO:0000313" key="10">
    <source>
        <dbReference type="EMBL" id="EEN81575.1"/>
    </source>
</evidence>
<evidence type="ECO:0000259" key="9">
    <source>
        <dbReference type="PROSITE" id="PS50850"/>
    </source>
</evidence>
<feature type="transmembrane region" description="Helical" evidence="8">
    <location>
        <begin position="49"/>
        <end position="69"/>
    </location>
</feature>
<sequence>MKGSDAMTRLTKVLCFIGLTIAMFMGTLDTTIVNIAIPKIMTELHGSLANTSWVMTIYTLAMSVFMITASKIADRYGRKKIMLLGLALFGGFSAACMTAPSLPVLITFRFFQGLGGAIITPIVLPMGIEVYGKEKINQVAALVGAVTALAAAGGPPIGGIILQIASWRWIFGINIPLAILAFLLVTVCAKESYDESLAGRIDLPGLLLLTAALGGVTFGLLEGRQYGWTSPLILTSLIGGGVALIVFIMTEKVVRHPLLELNLFREKTLSASSVIYFMTGFALVAPSLILNYFLQDVLGDSPLHAALIIIPVSLTIMIAMPLATRLLAKVGAIPVTLTGMLVMAASLFLLSLIKTDTATALIVVLLIINGMGFGFASVSLVASVRYLPKNKSGIGSGIVNAARQIGTCLGIAVLVTVLDTNIDTAKTQIHHASDQIVTEKVLSPYVKSVAHQQLAKVFAGSSTPTTHQQQKMKQAVAQAAKVKTNLPKPAAGTDLRRLYDTSSALRHANIKVTTGLTALTKMMQQSHSPLSVSVTKLATGAMTINTNQTIFLNGIKQIAQKQTLQKTFQAITGRKNTQLSRAFSHTYLVGALIVLCLAPVSLWTDRRQPSTTNI</sequence>
<keyword evidence="4" id="KW-1003">Cell membrane</keyword>
<feature type="transmembrane region" description="Helical" evidence="8">
    <location>
        <begin position="305"/>
        <end position="323"/>
    </location>
</feature>
<name>C2JTM9_LACRM</name>